<evidence type="ECO:0000313" key="3">
    <source>
        <dbReference type="Proteomes" id="UP001197028"/>
    </source>
</evidence>
<feature type="transmembrane region" description="Helical" evidence="1">
    <location>
        <begin position="12"/>
        <end position="32"/>
    </location>
</feature>
<dbReference type="Proteomes" id="UP001197028">
    <property type="component" value="Unassembled WGS sequence"/>
</dbReference>
<name>A0ABS5ZR60_9PROT</name>
<proteinExistence type="predicted"/>
<gene>
    <name evidence="2" type="ORF">HJG40_09990</name>
</gene>
<dbReference type="RefSeq" id="WP_215864051.1">
    <property type="nucleotide sequence ID" value="NZ_JABELD010000071.1"/>
</dbReference>
<keyword evidence="1" id="KW-1133">Transmembrane helix</keyword>
<sequence>MNSVLSKIKSVIERRGMLLVIAFVVLCWWHVAYYLDPVVVVVAVLISGFSLLGFVSYRLVNFFSTWKNHTNAKRQG</sequence>
<reference evidence="2 3" key="1">
    <citation type="journal article" date="2021" name="ISME J.">
        <title>Genomic evolution of the class Acidithiobacillia: deep-branching Proteobacteria living in extreme acidic conditions.</title>
        <authorList>
            <person name="Moya-Beltran A."/>
            <person name="Beard S."/>
            <person name="Rojas-Villalobos C."/>
            <person name="Issotta F."/>
            <person name="Gallardo Y."/>
            <person name="Ulloa R."/>
            <person name="Giaveno A."/>
            <person name="Degli Esposti M."/>
            <person name="Johnson D.B."/>
            <person name="Quatrini R."/>
        </authorList>
    </citation>
    <scope>NUCLEOTIDE SEQUENCE [LARGE SCALE GENOMIC DNA]</scope>
    <source>
        <strain evidence="2 3">ATCC 19703</strain>
    </source>
</reference>
<keyword evidence="1" id="KW-0472">Membrane</keyword>
<keyword evidence="1" id="KW-0812">Transmembrane</keyword>
<dbReference type="EMBL" id="JABELD010000071">
    <property type="protein sequence ID" value="MBU2739108.1"/>
    <property type="molecule type" value="Genomic_DNA"/>
</dbReference>
<feature type="transmembrane region" description="Helical" evidence="1">
    <location>
        <begin position="38"/>
        <end position="60"/>
    </location>
</feature>
<comment type="caution">
    <text evidence="2">The sequence shown here is derived from an EMBL/GenBank/DDBJ whole genome shotgun (WGS) entry which is preliminary data.</text>
</comment>
<evidence type="ECO:0000256" key="1">
    <source>
        <dbReference type="SAM" id="Phobius"/>
    </source>
</evidence>
<evidence type="ECO:0000313" key="2">
    <source>
        <dbReference type="EMBL" id="MBU2739108.1"/>
    </source>
</evidence>
<protein>
    <submittedName>
        <fullName evidence="2">Uncharacterized protein</fullName>
    </submittedName>
</protein>
<accession>A0ABS5ZR60</accession>
<organism evidence="2 3">
    <name type="scientific">Acidithiobacillus concretivorus</name>
    <dbReference type="NCBI Taxonomy" id="3063952"/>
    <lineage>
        <taxon>Bacteria</taxon>
        <taxon>Pseudomonadati</taxon>
        <taxon>Pseudomonadota</taxon>
        <taxon>Acidithiobacillia</taxon>
        <taxon>Acidithiobacillales</taxon>
        <taxon>Acidithiobacillaceae</taxon>
        <taxon>Acidithiobacillus</taxon>
    </lineage>
</organism>
<keyword evidence="3" id="KW-1185">Reference proteome</keyword>